<dbReference type="AlphaFoldDB" id="A0AAE0WHF3"/>
<name>A0AAE0WHF3_9PEZI</name>
<accession>A0AAE0WHF3</accession>
<keyword evidence="4" id="KW-1185">Reference proteome</keyword>
<dbReference type="Pfam" id="PF13391">
    <property type="entry name" value="HNH_2"/>
    <property type="match status" value="1"/>
</dbReference>
<sequence>MSQRVCIRHPGYNAPNTLFTLPASDGLDRDRAHYATVQAVSSIITNGAANAWLSKSSLANDDAVTPDLDGLIASGVYFLHVSQDDWSNKEPYPLVPNFRAWRFPHGALPPLWYQAARNDRRPSRTSEPVSSFVAGESCRITKKFLACDHAHIVPASEKLWFTSNEMGQYGQLSGRTGEAAADTSANMMRLRIDAHRLWDSHHFSIIAREDKAAADAVWFTQMIYEGEELYQDWHLRKLQPLAGRSPEYLYARFAWNIFPQLQEFLQAGQQRWLTVRGLNGRTETRAYNPTECREFTVGQGRGRSASPTKRARSETSGNNDLGASDDLDEHESLRKLYDADATPTTPSFDSAIADMHDECRCKRGSSCGYDDTFAPPPPKPFQDQEWPRYLCGDYSDPEQDRGRKRQRV</sequence>
<feature type="domain" description="HNH nuclease" evidence="2">
    <location>
        <begin position="138"/>
        <end position="205"/>
    </location>
</feature>
<protein>
    <recommendedName>
        <fullName evidence="2">HNH nuclease domain-containing protein</fullName>
    </recommendedName>
</protein>
<gene>
    <name evidence="3" type="ORF">LTR78_009334</name>
</gene>
<dbReference type="InterPro" id="IPR003615">
    <property type="entry name" value="HNH_nuc"/>
</dbReference>
<evidence type="ECO:0000313" key="3">
    <source>
        <dbReference type="EMBL" id="KAK3670762.1"/>
    </source>
</evidence>
<feature type="region of interest" description="Disordered" evidence="1">
    <location>
        <begin position="367"/>
        <end position="408"/>
    </location>
</feature>
<evidence type="ECO:0000259" key="2">
    <source>
        <dbReference type="Pfam" id="PF13391"/>
    </source>
</evidence>
<evidence type="ECO:0000313" key="4">
    <source>
        <dbReference type="Proteomes" id="UP001274830"/>
    </source>
</evidence>
<dbReference type="Proteomes" id="UP001274830">
    <property type="component" value="Unassembled WGS sequence"/>
</dbReference>
<organism evidence="3 4">
    <name type="scientific">Recurvomyces mirabilis</name>
    <dbReference type="NCBI Taxonomy" id="574656"/>
    <lineage>
        <taxon>Eukaryota</taxon>
        <taxon>Fungi</taxon>
        <taxon>Dikarya</taxon>
        <taxon>Ascomycota</taxon>
        <taxon>Pezizomycotina</taxon>
        <taxon>Dothideomycetes</taxon>
        <taxon>Dothideomycetidae</taxon>
        <taxon>Mycosphaerellales</taxon>
        <taxon>Teratosphaeriaceae</taxon>
        <taxon>Recurvomyces</taxon>
    </lineage>
</organism>
<dbReference type="EMBL" id="JAUTXT010000051">
    <property type="protein sequence ID" value="KAK3670762.1"/>
    <property type="molecule type" value="Genomic_DNA"/>
</dbReference>
<comment type="caution">
    <text evidence="3">The sequence shown here is derived from an EMBL/GenBank/DDBJ whole genome shotgun (WGS) entry which is preliminary data.</text>
</comment>
<reference evidence="3" key="1">
    <citation type="submission" date="2023-07" db="EMBL/GenBank/DDBJ databases">
        <title>Black Yeasts Isolated from many extreme environments.</title>
        <authorList>
            <person name="Coleine C."/>
            <person name="Stajich J.E."/>
            <person name="Selbmann L."/>
        </authorList>
    </citation>
    <scope>NUCLEOTIDE SEQUENCE</scope>
    <source>
        <strain evidence="3">CCFEE 5485</strain>
    </source>
</reference>
<feature type="region of interest" description="Disordered" evidence="1">
    <location>
        <begin position="294"/>
        <end position="326"/>
    </location>
</feature>
<proteinExistence type="predicted"/>
<evidence type="ECO:0000256" key="1">
    <source>
        <dbReference type="SAM" id="MobiDB-lite"/>
    </source>
</evidence>